<evidence type="ECO:0000313" key="6">
    <source>
        <dbReference type="Proteomes" id="UP000199687"/>
    </source>
</evidence>
<dbReference type="SUPFAM" id="SSF55811">
    <property type="entry name" value="Nudix"/>
    <property type="match status" value="1"/>
</dbReference>
<protein>
    <submittedName>
        <fullName evidence="5">ADP-ribose pyrophosphatase YjhB, NUDIX family</fullName>
    </submittedName>
</protein>
<dbReference type="CDD" id="cd02883">
    <property type="entry name" value="NUDIX_Hydrolase"/>
    <property type="match status" value="1"/>
</dbReference>
<dbReference type="PROSITE" id="PS00893">
    <property type="entry name" value="NUDIX_BOX"/>
    <property type="match status" value="1"/>
</dbReference>
<dbReference type="AlphaFoldDB" id="A0A1H9W1T7"/>
<dbReference type="PANTHER" id="PTHR43046">
    <property type="entry name" value="GDP-MANNOSE MANNOSYL HYDROLASE"/>
    <property type="match status" value="1"/>
</dbReference>
<dbReference type="STRING" id="531814.SAMN04487944_1327"/>
<comment type="cofactor">
    <cofactor evidence="1">
        <name>Mg(2+)</name>
        <dbReference type="ChEBI" id="CHEBI:18420"/>
    </cofactor>
</comment>
<proteinExistence type="inferred from homology"/>
<dbReference type="Gene3D" id="3.90.79.10">
    <property type="entry name" value="Nucleoside Triphosphate Pyrophosphohydrolase"/>
    <property type="match status" value="1"/>
</dbReference>
<keyword evidence="6" id="KW-1185">Reference proteome</keyword>
<accession>A0A1H9W1T7</accession>
<name>A0A1H9W1T7_9BACI</name>
<comment type="similarity">
    <text evidence="3">Belongs to the Nudix hydrolase family.</text>
</comment>
<dbReference type="PROSITE" id="PS51462">
    <property type="entry name" value="NUDIX"/>
    <property type="match status" value="1"/>
</dbReference>
<dbReference type="PANTHER" id="PTHR43046:SF2">
    <property type="entry name" value="8-OXO-DGTP DIPHOSPHATASE-RELATED"/>
    <property type="match status" value="1"/>
</dbReference>
<evidence type="ECO:0000256" key="1">
    <source>
        <dbReference type="ARBA" id="ARBA00001946"/>
    </source>
</evidence>
<gene>
    <name evidence="5" type="ORF">SAMN04487944_1327</name>
</gene>
<dbReference type="OrthoDB" id="9804563at2"/>
<dbReference type="PRINTS" id="PR00502">
    <property type="entry name" value="NUDIXFAMILY"/>
</dbReference>
<evidence type="ECO:0000259" key="4">
    <source>
        <dbReference type="PROSITE" id="PS51462"/>
    </source>
</evidence>
<feature type="domain" description="Nudix hydrolase" evidence="4">
    <location>
        <begin position="2"/>
        <end position="134"/>
    </location>
</feature>
<dbReference type="InterPro" id="IPR020084">
    <property type="entry name" value="NUDIX_hydrolase_CS"/>
</dbReference>
<dbReference type="InterPro" id="IPR015797">
    <property type="entry name" value="NUDIX_hydrolase-like_dom_sf"/>
</dbReference>
<dbReference type="EMBL" id="FOGL01000032">
    <property type="protein sequence ID" value="SES27657.1"/>
    <property type="molecule type" value="Genomic_DNA"/>
</dbReference>
<evidence type="ECO:0000256" key="3">
    <source>
        <dbReference type="RuleBase" id="RU003476"/>
    </source>
</evidence>
<dbReference type="RefSeq" id="WP_089744350.1">
    <property type="nucleotide sequence ID" value="NZ_FOGL01000032.1"/>
</dbReference>
<dbReference type="InterPro" id="IPR000086">
    <property type="entry name" value="NUDIX_hydrolase_dom"/>
</dbReference>
<organism evidence="5 6">
    <name type="scientific">Gracilibacillus ureilyticus</name>
    <dbReference type="NCBI Taxonomy" id="531814"/>
    <lineage>
        <taxon>Bacteria</taxon>
        <taxon>Bacillati</taxon>
        <taxon>Bacillota</taxon>
        <taxon>Bacilli</taxon>
        <taxon>Bacillales</taxon>
        <taxon>Bacillaceae</taxon>
        <taxon>Gracilibacillus</taxon>
    </lineage>
</organism>
<evidence type="ECO:0000313" key="5">
    <source>
        <dbReference type="EMBL" id="SES27657.1"/>
    </source>
</evidence>
<keyword evidence="2 3" id="KW-0378">Hydrolase</keyword>
<dbReference type="GO" id="GO:0016787">
    <property type="term" value="F:hydrolase activity"/>
    <property type="evidence" value="ECO:0007669"/>
    <property type="project" value="UniProtKB-KW"/>
</dbReference>
<sequence>MEKWVGSSAVCINECGELLMVLQGRADEKKKWSVPSGGMEKGETLEQCCIREVWEETGYLIEIEEGIKVKNGTNLSIPILTEVHYFSVKITGGKRKIQDPDNLIYDIAWKTLDELKRLELSFPEDREFLIDLLKEAK</sequence>
<evidence type="ECO:0000256" key="2">
    <source>
        <dbReference type="ARBA" id="ARBA00022801"/>
    </source>
</evidence>
<dbReference type="Proteomes" id="UP000199687">
    <property type="component" value="Unassembled WGS sequence"/>
</dbReference>
<dbReference type="Pfam" id="PF00293">
    <property type="entry name" value="NUDIX"/>
    <property type="match status" value="1"/>
</dbReference>
<dbReference type="InterPro" id="IPR020476">
    <property type="entry name" value="Nudix_hydrolase"/>
</dbReference>
<reference evidence="5 6" key="1">
    <citation type="submission" date="2016-10" db="EMBL/GenBank/DDBJ databases">
        <authorList>
            <person name="de Groot N.N."/>
        </authorList>
    </citation>
    <scope>NUCLEOTIDE SEQUENCE [LARGE SCALE GENOMIC DNA]</scope>
    <source>
        <strain evidence="5 6">CGMCC 1.7727</strain>
    </source>
</reference>